<dbReference type="Gene3D" id="1.20.120.520">
    <property type="entry name" value="nmb1532 protein domain like"/>
    <property type="match status" value="1"/>
</dbReference>
<keyword evidence="3" id="KW-1185">Reference proteome</keyword>
<accession>A0ABS9A2X2</accession>
<dbReference type="InterPro" id="IPR012312">
    <property type="entry name" value="Hemerythrin-like"/>
</dbReference>
<evidence type="ECO:0000259" key="1">
    <source>
        <dbReference type="Pfam" id="PF01814"/>
    </source>
</evidence>
<sequence>MNIGTIPIPESVQAEHEEIHATLVEATQASGEVGMAAKELARVLHPHFVREEQIALPPLGLLASLAAGDQLPEAVLAAALSMTDSLRAELPRMLEEHTAIRAAVERLRLAARAEHATKYERLAEQLALHAQTEEQVLYPAAILVGDIIRPRLHNKVA</sequence>
<organism evidence="2 3">
    <name type="scientific">Billgrantia ethanolica</name>
    <dbReference type="NCBI Taxonomy" id="2733486"/>
    <lineage>
        <taxon>Bacteria</taxon>
        <taxon>Pseudomonadati</taxon>
        <taxon>Pseudomonadota</taxon>
        <taxon>Gammaproteobacteria</taxon>
        <taxon>Oceanospirillales</taxon>
        <taxon>Halomonadaceae</taxon>
        <taxon>Billgrantia</taxon>
    </lineage>
</organism>
<dbReference type="EMBL" id="JABFTX010000001">
    <property type="protein sequence ID" value="MCE8002887.1"/>
    <property type="molecule type" value="Genomic_DNA"/>
</dbReference>
<evidence type="ECO:0000313" key="2">
    <source>
        <dbReference type="EMBL" id="MCE8002887.1"/>
    </source>
</evidence>
<evidence type="ECO:0000313" key="3">
    <source>
        <dbReference type="Proteomes" id="UP001320168"/>
    </source>
</evidence>
<protein>
    <recommendedName>
        <fullName evidence="1">Hemerythrin-like domain-containing protein</fullName>
    </recommendedName>
</protein>
<gene>
    <name evidence="2" type="ORF">HOP53_08550</name>
</gene>
<dbReference type="RefSeq" id="WP_234269628.1">
    <property type="nucleotide sequence ID" value="NZ_JABFTX010000001.1"/>
</dbReference>
<dbReference type="Pfam" id="PF01814">
    <property type="entry name" value="Hemerythrin"/>
    <property type="match status" value="1"/>
</dbReference>
<dbReference type="Proteomes" id="UP001320168">
    <property type="component" value="Unassembled WGS sequence"/>
</dbReference>
<proteinExistence type="predicted"/>
<name>A0ABS9A2X2_9GAMM</name>
<feature type="domain" description="Hemerythrin-like" evidence="1">
    <location>
        <begin position="13"/>
        <end position="141"/>
    </location>
</feature>
<reference evidence="2 3" key="1">
    <citation type="journal article" date="2021" name="Front. Microbiol.">
        <title>Aerobic Denitrification and Heterotrophic Sulfur Oxidation in the Genus Halomonas Revealed by Six Novel Species Characterizations and Genome-Based Analysis.</title>
        <authorList>
            <person name="Wang L."/>
            <person name="Shao Z."/>
        </authorList>
    </citation>
    <scope>NUCLEOTIDE SEQUENCE [LARGE SCALE GENOMIC DNA]</scope>
    <source>
        <strain evidence="2 3">MCCC 1A11081</strain>
    </source>
</reference>
<comment type="caution">
    <text evidence="2">The sequence shown here is derived from an EMBL/GenBank/DDBJ whole genome shotgun (WGS) entry which is preliminary data.</text>
</comment>